<evidence type="ECO:0000313" key="2">
    <source>
        <dbReference type="Proteomes" id="UP000546200"/>
    </source>
</evidence>
<name>A0A7W9EVS8_9SPHN</name>
<reference evidence="1 2" key="1">
    <citation type="submission" date="2020-08" db="EMBL/GenBank/DDBJ databases">
        <title>Genomic Encyclopedia of Type Strains, Phase IV (KMG-IV): sequencing the most valuable type-strain genomes for metagenomic binning, comparative biology and taxonomic classification.</title>
        <authorList>
            <person name="Goeker M."/>
        </authorList>
    </citation>
    <scope>NUCLEOTIDE SEQUENCE [LARGE SCALE GENOMIC DNA]</scope>
    <source>
        <strain evidence="1 2">DSM 100044</strain>
    </source>
</reference>
<dbReference type="RefSeq" id="WP_184059943.1">
    <property type="nucleotide sequence ID" value="NZ_JACIJK010000012.1"/>
</dbReference>
<sequence length="397" mass="42718">MAWTMRFFADYIGKRYPQAVETAEAMTQGRGAALNGLDPRWMWGLHRSLDQANLAALDKRLLTVMAASSYDPADPSFTIDDGRGSAQALLAGRLLAEGDRAGALAMMAGLTSVSAITEVLFNPDLRTASQPAPNLRAAAEADLRRSRDLKNRYPDSLRLIIAEANTLRQLGRPSDAIVVLEAARGRINSKRPFADQGETLPWWWNELGYANSMAGNYEGMTASFASGSAVSESGMPNVSQVINLGSQQIAFARYDDALRTVSAEFLKREMSPYGKMQALSVRGCALALSGEANEAQALLREVTAHESDDPATVTDLRLCLGDDVGAAASLVRRLSHAALRANALKELAHYADPIAGQPSDPRQVRRAKVAQRAEVQQALAAAGGVVDIPLQRNALGW</sequence>
<protein>
    <submittedName>
        <fullName evidence="1">Uncharacterized protein</fullName>
    </submittedName>
</protein>
<dbReference type="EMBL" id="JACIJK010000012">
    <property type="protein sequence ID" value="MBB5716556.1"/>
    <property type="molecule type" value="Genomic_DNA"/>
</dbReference>
<proteinExistence type="predicted"/>
<dbReference type="AlphaFoldDB" id="A0A7W9EVS8"/>
<accession>A0A7W9EVS8</accession>
<dbReference type="SUPFAM" id="SSF48452">
    <property type="entry name" value="TPR-like"/>
    <property type="match status" value="1"/>
</dbReference>
<comment type="caution">
    <text evidence="1">The sequence shown here is derived from an EMBL/GenBank/DDBJ whole genome shotgun (WGS) entry which is preliminary data.</text>
</comment>
<keyword evidence="2" id="KW-1185">Reference proteome</keyword>
<dbReference type="Gene3D" id="1.25.40.10">
    <property type="entry name" value="Tetratricopeptide repeat domain"/>
    <property type="match status" value="1"/>
</dbReference>
<dbReference type="Proteomes" id="UP000546200">
    <property type="component" value="Unassembled WGS sequence"/>
</dbReference>
<gene>
    <name evidence="1" type="ORF">FHS94_003426</name>
</gene>
<evidence type="ECO:0000313" key="1">
    <source>
        <dbReference type="EMBL" id="MBB5716556.1"/>
    </source>
</evidence>
<organism evidence="1 2">
    <name type="scientific">Sphingomonas aerophila</name>
    <dbReference type="NCBI Taxonomy" id="1344948"/>
    <lineage>
        <taxon>Bacteria</taxon>
        <taxon>Pseudomonadati</taxon>
        <taxon>Pseudomonadota</taxon>
        <taxon>Alphaproteobacteria</taxon>
        <taxon>Sphingomonadales</taxon>
        <taxon>Sphingomonadaceae</taxon>
        <taxon>Sphingomonas</taxon>
    </lineage>
</organism>
<dbReference type="InterPro" id="IPR011990">
    <property type="entry name" value="TPR-like_helical_dom_sf"/>
</dbReference>